<evidence type="ECO:0000313" key="3">
    <source>
        <dbReference type="Proteomes" id="UP001304071"/>
    </source>
</evidence>
<feature type="region of interest" description="Disordered" evidence="1">
    <location>
        <begin position="43"/>
        <end position="81"/>
    </location>
</feature>
<reference evidence="2 3" key="1">
    <citation type="submission" date="2023-11" db="EMBL/GenBank/DDBJ databases">
        <title>Plant-associative lifestyle of Vibrio porteresiae and its evolutionary dynamics.</title>
        <authorList>
            <person name="Rameshkumar N."/>
            <person name="Kirti K."/>
        </authorList>
    </citation>
    <scope>NUCLEOTIDE SEQUENCE [LARGE SCALE GENOMIC DNA]</scope>
    <source>
        <strain evidence="2 3">MSSRF30</strain>
    </source>
</reference>
<name>A0ABZ0Q9K9_9VIBR</name>
<dbReference type="RefSeq" id="WP_261892148.1">
    <property type="nucleotide sequence ID" value="NZ_AP024895.1"/>
</dbReference>
<keyword evidence="3" id="KW-1185">Reference proteome</keyword>
<dbReference type="Proteomes" id="UP001304071">
    <property type="component" value="Chromosome 1"/>
</dbReference>
<proteinExistence type="predicted"/>
<sequence>MLWETMERVNRLRQKAMSNPEFLAAAKEHEETLKLVEQEFEPHYSHKSSARRATARKSKPKSMADIYEKAAFGDNPSGTEH</sequence>
<accession>A0ABZ0Q9K9</accession>
<feature type="compositionally biased region" description="Basic residues" evidence="1">
    <location>
        <begin position="45"/>
        <end position="60"/>
    </location>
</feature>
<dbReference type="EMBL" id="CP138203">
    <property type="protein sequence ID" value="WPC72615.1"/>
    <property type="molecule type" value="Genomic_DNA"/>
</dbReference>
<evidence type="ECO:0000256" key="1">
    <source>
        <dbReference type="SAM" id="MobiDB-lite"/>
    </source>
</evidence>
<gene>
    <name evidence="2" type="ORF">R8Z52_10800</name>
</gene>
<protein>
    <submittedName>
        <fullName evidence="2">Uncharacterized protein</fullName>
    </submittedName>
</protein>
<organism evidence="2 3">
    <name type="scientific">Vibrio porteresiae DSM 19223</name>
    <dbReference type="NCBI Taxonomy" id="1123496"/>
    <lineage>
        <taxon>Bacteria</taxon>
        <taxon>Pseudomonadati</taxon>
        <taxon>Pseudomonadota</taxon>
        <taxon>Gammaproteobacteria</taxon>
        <taxon>Vibrionales</taxon>
        <taxon>Vibrionaceae</taxon>
        <taxon>Vibrio</taxon>
    </lineage>
</organism>
<evidence type="ECO:0000313" key="2">
    <source>
        <dbReference type="EMBL" id="WPC72615.1"/>
    </source>
</evidence>